<dbReference type="Proteomes" id="UP000652761">
    <property type="component" value="Unassembled WGS sequence"/>
</dbReference>
<feature type="compositionally biased region" description="Polar residues" evidence="1">
    <location>
        <begin position="99"/>
        <end position="109"/>
    </location>
</feature>
<comment type="caution">
    <text evidence="2">The sequence shown here is derived from an EMBL/GenBank/DDBJ whole genome shotgun (WGS) entry which is preliminary data.</text>
</comment>
<dbReference type="AlphaFoldDB" id="A0A843U491"/>
<protein>
    <submittedName>
        <fullName evidence="2">Uncharacterized protein</fullName>
    </submittedName>
</protein>
<feature type="region of interest" description="Disordered" evidence="1">
    <location>
        <begin position="87"/>
        <end position="109"/>
    </location>
</feature>
<name>A0A843U491_COLES</name>
<reference evidence="2" key="1">
    <citation type="submission" date="2017-07" db="EMBL/GenBank/DDBJ databases">
        <title>Taro Niue Genome Assembly and Annotation.</title>
        <authorList>
            <person name="Atibalentja N."/>
            <person name="Keating K."/>
            <person name="Fields C.J."/>
        </authorList>
    </citation>
    <scope>NUCLEOTIDE SEQUENCE</scope>
    <source>
        <strain evidence="2">Niue_2</strain>
        <tissue evidence="2">Leaf</tissue>
    </source>
</reference>
<evidence type="ECO:0000313" key="3">
    <source>
        <dbReference type="Proteomes" id="UP000652761"/>
    </source>
</evidence>
<gene>
    <name evidence="2" type="ORF">Taro_009255</name>
</gene>
<organism evidence="2 3">
    <name type="scientific">Colocasia esculenta</name>
    <name type="common">Wild taro</name>
    <name type="synonym">Arum esculentum</name>
    <dbReference type="NCBI Taxonomy" id="4460"/>
    <lineage>
        <taxon>Eukaryota</taxon>
        <taxon>Viridiplantae</taxon>
        <taxon>Streptophyta</taxon>
        <taxon>Embryophyta</taxon>
        <taxon>Tracheophyta</taxon>
        <taxon>Spermatophyta</taxon>
        <taxon>Magnoliopsida</taxon>
        <taxon>Liliopsida</taxon>
        <taxon>Araceae</taxon>
        <taxon>Aroideae</taxon>
        <taxon>Colocasieae</taxon>
        <taxon>Colocasia</taxon>
    </lineage>
</organism>
<keyword evidence="3" id="KW-1185">Reference proteome</keyword>
<evidence type="ECO:0000313" key="2">
    <source>
        <dbReference type="EMBL" id="MQL76857.1"/>
    </source>
</evidence>
<proteinExistence type="predicted"/>
<sequence>MGLQLCVCRCGVGWSPQLFDFFLVEWQLDFSSVTARLRVTVVCEFVTRGRVESQQQQAQLAVVVFEPPVKQQQEPEIEKQPEEVATAVEGSSHEDQSTQKESSAQRTLEPSQDIQIFKRKVKRRLVKNGAPVLPSPSSRARAVSYRGAFAEAIFNRFNRISTRFKIKYKSKLSFQRFIFLQLSKNPHHLLDIQLSFDESERFTPEQWQAAYPSYHSQCLKMKLSLNDFHSKSLMDFRKNIGYRWAQRYLVYYQAKDIAISNGLYWNITLNEFLHLAATKQFVPLRMRIDIDKFHHRVAWFRRCHIKSIKKLPSTNPTYNVDGALFDNSFVKNKQRLWELLQPFVAKIPASLYLPHSAKV</sequence>
<accession>A0A843U491</accession>
<dbReference type="EMBL" id="NMUH01000320">
    <property type="protein sequence ID" value="MQL76857.1"/>
    <property type="molecule type" value="Genomic_DNA"/>
</dbReference>
<evidence type="ECO:0000256" key="1">
    <source>
        <dbReference type="SAM" id="MobiDB-lite"/>
    </source>
</evidence>